<name>A0A512HXY0_9ACTN</name>
<keyword evidence="5" id="KW-1185">Reference proteome</keyword>
<proteinExistence type="predicted"/>
<accession>A0A512HXY0</accession>
<dbReference type="PROSITE" id="PS01124">
    <property type="entry name" value="HTH_ARAC_FAMILY_2"/>
    <property type="match status" value="1"/>
</dbReference>
<evidence type="ECO:0000313" key="4">
    <source>
        <dbReference type="EMBL" id="GEO90318.1"/>
    </source>
</evidence>
<dbReference type="GO" id="GO:0003700">
    <property type="term" value="F:DNA-binding transcription factor activity"/>
    <property type="evidence" value="ECO:0007669"/>
    <property type="project" value="InterPro"/>
</dbReference>
<dbReference type="SUPFAM" id="SSF46689">
    <property type="entry name" value="Homeodomain-like"/>
    <property type="match status" value="2"/>
</dbReference>
<dbReference type="InterPro" id="IPR052158">
    <property type="entry name" value="INH-QAR"/>
</dbReference>
<comment type="caution">
    <text evidence="4">The sequence shown here is derived from an EMBL/GenBank/DDBJ whole genome shotgun (WGS) entry which is preliminary data.</text>
</comment>
<dbReference type="Pfam" id="PF12833">
    <property type="entry name" value="HTH_18"/>
    <property type="match status" value="1"/>
</dbReference>
<dbReference type="RefSeq" id="WP_186813951.1">
    <property type="nucleotide sequence ID" value="NZ_BAAAYQ010000006.1"/>
</dbReference>
<reference evidence="4 5" key="1">
    <citation type="submission" date="2019-07" db="EMBL/GenBank/DDBJ databases">
        <title>Whole genome shotgun sequence of Aeromicrobium flavum NBRC 107625.</title>
        <authorList>
            <person name="Hosoyama A."/>
            <person name="Uohara A."/>
            <person name="Ohji S."/>
            <person name="Ichikawa N."/>
        </authorList>
    </citation>
    <scope>NUCLEOTIDE SEQUENCE [LARGE SCALE GENOMIC DNA]</scope>
    <source>
        <strain evidence="4 5">NBRC 107625</strain>
    </source>
</reference>
<dbReference type="InterPro" id="IPR009057">
    <property type="entry name" value="Homeodomain-like_sf"/>
</dbReference>
<sequence length="318" mass="34606">MTKVAMIVSDHAEPFGMGVLAEVWAEPHHPGDDSPVFDFVVCTPVPGVVSGASGFDFVIRHGLEAAADADLVAVAAKRDYRAEDPRVSEALRAAHERGATIMASCTAAFQLGHAGLLDGRRCTTHWRYGDELADRFPLAEVDTDVLYVDDDRIVTGAGSAAGIDANLHLMRQWFGARVAATAARRIVVPPHRDGGQAQFVRTPMAAVEAETLSPVLDWAEEHLAEPLTVAVLARRAHLSERTFARRFRDETGTTPWQWLLGRRVALAEELLETTELSVEHVAGRVGFGNAATLRHHFSAVRGTSPQAYRRSFSRVESA</sequence>
<dbReference type="Gene3D" id="1.10.10.60">
    <property type="entry name" value="Homeodomain-like"/>
    <property type="match status" value="1"/>
</dbReference>
<dbReference type="SMART" id="SM00342">
    <property type="entry name" value="HTH_ARAC"/>
    <property type="match status" value="1"/>
</dbReference>
<keyword evidence="1" id="KW-0805">Transcription regulation</keyword>
<dbReference type="PANTHER" id="PTHR43130:SF3">
    <property type="entry name" value="HTH-TYPE TRANSCRIPTIONAL REGULATOR RV1931C"/>
    <property type="match status" value="1"/>
</dbReference>
<dbReference type="InterPro" id="IPR018060">
    <property type="entry name" value="HTH_AraC"/>
</dbReference>
<keyword evidence="2" id="KW-0804">Transcription</keyword>
<feature type="domain" description="HTH araC/xylS-type" evidence="3">
    <location>
        <begin position="213"/>
        <end position="311"/>
    </location>
</feature>
<dbReference type="SUPFAM" id="SSF52317">
    <property type="entry name" value="Class I glutamine amidotransferase-like"/>
    <property type="match status" value="1"/>
</dbReference>
<gene>
    <name evidence="4" type="ORF">AFL01nite_26450</name>
</gene>
<dbReference type="Pfam" id="PF01965">
    <property type="entry name" value="DJ-1_PfpI"/>
    <property type="match status" value="1"/>
</dbReference>
<evidence type="ECO:0000313" key="5">
    <source>
        <dbReference type="Proteomes" id="UP000321769"/>
    </source>
</evidence>
<dbReference type="GO" id="GO:0043565">
    <property type="term" value="F:sequence-specific DNA binding"/>
    <property type="evidence" value="ECO:0007669"/>
    <property type="project" value="InterPro"/>
</dbReference>
<dbReference type="AlphaFoldDB" id="A0A512HXY0"/>
<dbReference type="Gene3D" id="3.40.50.880">
    <property type="match status" value="1"/>
</dbReference>
<protein>
    <submittedName>
        <fullName evidence="4">AraC family transcriptional regulator</fullName>
    </submittedName>
</protein>
<organism evidence="4 5">
    <name type="scientific">Aeromicrobium flavum</name>
    <dbReference type="NCBI Taxonomy" id="416568"/>
    <lineage>
        <taxon>Bacteria</taxon>
        <taxon>Bacillati</taxon>
        <taxon>Actinomycetota</taxon>
        <taxon>Actinomycetes</taxon>
        <taxon>Propionibacteriales</taxon>
        <taxon>Nocardioidaceae</taxon>
        <taxon>Aeromicrobium</taxon>
    </lineage>
</organism>
<evidence type="ECO:0000259" key="3">
    <source>
        <dbReference type="PROSITE" id="PS01124"/>
    </source>
</evidence>
<dbReference type="InterPro" id="IPR002818">
    <property type="entry name" value="DJ-1/PfpI"/>
</dbReference>
<evidence type="ECO:0000256" key="2">
    <source>
        <dbReference type="ARBA" id="ARBA00023163"/>
    </source>
</evidence>
<dbReference type="EMBL" id="BJZQ01000017">
    <property type="protein sequence ID" value="GEO90318.1"/>
    <property type="molecule type" value="Genomic_DNA"/>
</dbReference>
<evidence type="ECO:0000256" key="1">
    <source>
        <dbReference type="ARBA" id="ARBA00023015"/>
    </source>
</evidence>
<dbReference type="PANTHER" id="PTHR43130">
    <property type="entry name" value="ARAC-FAMILY TRANSCRIPTIONAL REGULATOR"/>
    <property type="match status" value="1"/>
</dbReference>
<dbReference type="InterPro" id="IPR029062">
    <property type="entry name" value="Class_I_gatase-like"/>
</dbReference>
<dbReference type="Proteomes" id="UP000321769">
    <property type="component" value="Unassembled WGS sequence"/>
</dbReference>